<dbReference type="Gene3D" id="3.30.450.40">
    <property type="match status" value="1"/>
</dbReference>
<dbReference type="Pfam" id="PF03861">
    <property type="entry name" value="ANTAR"/>
    <property type="match status" value="1"/>
</dbReference>
<dbReference type="InterPro" id="IPR036388">
    <property type="entry name" value="WH-like_DNA-bd_sf"/>
</dbReference>
<evidence type="ECO:0000256" key="2">
    <source>
        <dbReference type="ARBA" id="ARBA00023163"/>
    </source>
</evidence>
<evidence type="ECO:0000259" key="3">
    <source>
        <dbReference type="PROSITE" id="PS50921"/>
    </source>
</evidence>
<organism evidence="4 5">
    <name type="scientific">Lentzea rhizosphaerae</name>
    <dbReference type="NCBI Taxonomy" id="2041025"/>
    <lineage>
        <taxon>Bacteria</taxon>
        <taxon>Bacillati</taxon>
        <taxon>Actinomycetota</taxon>
        <taxon>Actinomycetes</taxon>
        <taxon>Pseudonocardiales</taxon>
        <taxon>Pseudonocardiaceae</taxon>
        <taxon>Lentzea</taxon>
    </lineage>
</organism>
<evidence type="ECO:0000256" key="1">
    <source>
        <dbReference type="ARBA" id="ARBA00023015"/>
    </source>
</evidence>
<dbReference type="RefSeq" id="WP_382377970.1">
    <property type="nucleotide sequence ID" value="NZ_JBHRZI010000029.1"/>
</dbReference>
<name>A0ABV8C359_9PSEU</name>
<evidence type="ECO:0000313" key="5">
    <source>
        <dbReference type="Proteomes" id="UP001595690"/>
    </source>
</evidence>
<protein>
    <submittedName>
        <fullName evidence="4">GAF and ANTAR domain-containing protein</fullName>
    </submittedName>
</protein>
<proteinExistence type="predicted"/>
<comment type="caution">
    <text evidence="4">The sequence shown here is derived from an EMBL/GenBank/DDBJ whole genome shotgun (WGS) entry which is preliminary data.</text>
</comment>
<dbReference type="SUPFAM" id="SSF55781">
    <property type="entry name" value="GAF domain-like"/>
    <property type="match status" value="1"/>
</dbReference>
<keyword evidence="1" id="KW-0805">Transcription regulation</keyword>
<sequence length="213" mass="22445">MSGERLVEAACEVCVHLAGVSGAQLTLVNGTGRGESRYATNATGGRLENLRFVLGEGPGEDALSSGTPVLVAELDSRENRLRWPLFVPAACAAGASAIFVFPLCSGVVRIGALALHRYRPGPLTTTQILDVHVLTEVVLSLALDELTRLHSDSRAEVHQATGMLSVQLGVSMEEALARLRGHAFAHDQPVVEVAHEVVARRLRLSPGSASGLA</sequence>
<dbReference type="PROSITE" id="PS50921">
    <property type="entry name" value="ANTAR"/>
    <property type="match status" value="1"/>
</dbReference>
<dbReference type="Gene3D" id="1.10.10.10">
    <property type="entry name" value="Winged helix-like DNA-binding domain superfamily/Winged helix DNA-binding domain"/>
    <property type="match status" value="1"/>
</dbReference>
<dbReference type="EMBL" id="JBHRZI010000029">
    <property type="protein sequence ID" value="MFC3896433.1"/>
    <property type="molecule type" value="Genomic_DNA"/>
</dbReference>
<feature type="domain" description="ANTAR" evidence="3">
    <location>
        <begin position="137"/>
        <end position="198"/>
    </location>
</feature>
<dbReference type="SMART" id="SM01012">
    <property type="entry name" value="ANTAR"/>
    <property type="match status" value="1"/>
</dbReference>
<keyword evidence="5" id="KW-1185">Reference proteome</keyword>
<accession>A0ABV8C359</accession>
<keyword evidence="2" id="KW-0804">Transcription</keyword>
<dbReference type="InterPro" id="IPR005561">
    <property type="entry name" value="ANTAR"/>
</dbReference>
<gene>
    <name evidence="4" type="ORF">ACFOWZ_33585</name>
</gene>
<dbReference type="Proteomes" id="UP001595690">
    <property type="component" value="Unassembled WGS sequence"/>
</dbReference>
<dbReference type="InterPro" id="IPR029016">
    <property type="entry name" value="GAF-like_dom_sf"/>
</dbReference>
<evidence type="ECO:0000313" key="4">
    <source>
        <dbReference type="EMBL" id="MFC3896433.1"/>
    </source>
</evidence>
<reference evidence="5" key="1">
    <citation type="journal article" date="2019" name="Int. J. Syst. Evol. Microbiol.">
        <title>The Global Catalogue of Microorganisms (GCM) 10K type strain sequencing project: providing services to taxonomists for standard genome sequencing and annotation.</title>
        <authorList>
            <consortium name="The Broad Institute Genomics Platform"/>
            <consortium name="The Broad Institute Genome Sequencing Center for Infectious Disease"/>
            <person name="Wu L."/>
            <person name="Ma J."/>
        </authorList>
    </citation>
    <scope>NUCLEOTIDE SEQUENCE [LARGE SCALE GENOMIC DNA]</scope>
    <source>
        <strain evidence="5">CGMCC 4.7405</strain>
    </source>
</reference>